<dbReference type="InterPro" id="IPR025500">
    <property type="entry name" value="DUF4390"/>
</dbReference>
<dbReference type="Pfam" id="PF14334">
    <property type="entry name" value="DUF4390"/>
    <property type="match status" value="1"/>
</dbReference>
<dbReference type="EMBL" id="DRKP01000041">
    <property type="protein sequence ID" value="HEB95405.1"/>
    <property type="molecule type" value="Genomic_DNA"/>
</dbReference>
<dbReference type="AlphaFoldDB" id="A0A831W871"/>
<proteinExistence type="predicted"/>
<protein>
    <submittedName>
        <fullName evidence="1">DUF4390 domain-containing protein</fullName>
    </submittedName>
</protein>
<gene>
    <name evidence="1" type="ORF">ENI96_03100</name>
</gene>
<name>A0A831W871_9GAMM</name>
<sequence length="193" mass="22491">MPASKKADPARRQRCVLLWLLLLAWPAAGWGGEFVVRELGTRLTDDGYLVDARIDYRFSERAIEALNNGVPLTLEVDLRLRRSDAWPWEPDIVGQRLFYRIRYHALASVYQVRDLQTGRRQNFVTRRAALEALGELDGLPLITPDRLRPDEVYELSLRASLSIEDLPLPLRPWAYLDPDWEHDSEWTRWTLQP</sequence>
<reference evidence="1" key="1">
    <citation type="journal article" date="2020" name="mSystems">
        <title>Genome- and Community-Level Interaction Insights into Carbon Utilization and Element Cycling Functions of Hydrothermarchaeota in Hydrothermal Sediment.</title>
        <authorList>
            <person name="Zhou Z."/>
            <person name="Liu Y."/>
            <person name="Xu W."/>
            <person name="Pan J."/>
            <person name="Luo Z.H."/>
            <person name="Li M."/>
        </authorList>
    </citation>
    <scope>NUCLEOTIDE SEQUENCE [LARGE SCALE GENOMIC DNA]</scope>
    <source>
        <strain evidence="1">HyVt-443</strain>
    </source>
</reference>
<organism evidence="1">
    <name type="scientific">Sedimenticola thiotaurini</name>
    <dbReference type="NCBI Taxonomy" id="1543721"/>
    <lineage>
        <taxon>Bacteria</taxon>
        <taxon>Pseudomonadati</taxon>
        <taxon>Pseudomonadota</taxon>
        <taxon>Gammaproteobacteria</taxon>
        <taxon>Chromatiales</taxon>
        <taxon>Sedimenticolaceae</taxon>
        <taxon>Sedimenticola</taxon>
    </lineage>
</organism>
<accession>A0A831W871</accession>
<dbReference type="Proteomes" id="UP000886251">
    <property type="component" value="Unassembled WGS sequence"/>
</dbReference>
<comment type="caution">
    <text evidence="1">The sequence shown here is derived from an EMBL/GenBank/DDBJ whole genome shotgun (WGS) entry which is preliminary data.</text>
</comment>
<evidence type="ECO:0000313" key="1">
    <source>
        <dbReference type="EMBL" id="HEB95405.1"/>
    </source>
</evidence>